<reference evidence="1 2" key="1">
    <citation type="submission" date="2018-07" db="EMBL/GenBank/DDBJ databases">
        <title>A high quality draft genome assembly of the barn swallow (H. rustica rustica).</title>
        <authorList>
            <person name="Formenti G."/>
            <person name="Chiara M."/>
            <person name="Poveda L."/>
            <person name="Francoijs K.-J."/>
            <person name="Bonisoli-Alquati A."/>
            <person name="Canova L."/>
            <person name="Gianfranceschi L."/>
            <person name="Horner D.S."/>
            <person name="Saino N."/>
        </authorList>
    </citation>
    <scope>NUCLEOTIDE SEQUENCE [LARGE SCALE GENOMIC DNA]</scope>
    <source>
        <strain evidence="1">Chelidonia</strain>
        <tissue evidence="1">Blood</tissue>
    </source>
</reference>
<dbReference type="Proteomes" id="UP000269221">
    <property type="component" value="Unassembled WGS sequence"/>
</dbReference>
<keyword evidence="2" id="KW-1185">Reference proteome</keyword>
<accession>A0A3M0L4I5</accession>
<gene>
    <name evidence="1" type="ORF">DUI87_01319</name>
</gene>
<evidence type="ECO:0000313" key="1">
    <source>
        <dbReference type="EMBL" id="RMC20469.1"/>
    </source>
</evidence>
<evidence type="ECO:0000313" key="2">
    <source>
        <dbReference type="Proteomes" id="UP000269221"/>
    </source>
</evidence>
<comment type="caution">
    <text evidence="1">The sequence shown here is derived from an EMBL/GenBank/DDBJ whole genome shotgun (WGS) entry which is preliminary data.</text>
</comment>
<protein>
    <submittedName>
        <fullName evidence="1">Uncharacterized protein</fullName>
    </submittedName>
</protein>
<name>A0A3M0L4I5_HIRRU</name>
<dbReference type="AlphaFoldDB" id="A0A3M0L4I5"/>
<sequence>MLPRALSACGHCFALPALKRRGEVGVPSTEELFRSSAWSRDSEGDPAQCPESRLECLANPYVGSRVRTCFCDIENLGFAGIFPPVNREFKLDHLRVAVAKMTTSLHLQDPLC</sequence>
<dbReference type="EMBL" id="QRBI01000093">
    <property type="protein sequence ID" value="RMC20469.1"/>
    <property type="molecule type" value="Genomic_DNA"/>
</dbReference>
<proteinExistence type="predicted"/>
<dbReference type="STRING" id="333673.A0A3M0L4I5"/>
<organism evidence="1 2">
    <name type="scientific">Hirundo rustica rustica</name>
    <dbReference type="NCBI Taxonomy" id="333673"/>
    <lineage>
        <taxon>Eukaryota</taxon>
        <taxon>Metazoa</taxon>
        <taxon>Chordata</taxon>
        <taxon>Craniata</taxon>
        <taxon>Vertebrata</taxon>
        <taxon>Euteleostomi</taxon>
        <taxon>Archelosauria</taxon>
        <taxon>Archosauria</taxon>
        <taxon>Dinosauria</taxon>
        <taxon>Saurischia</taxon>
        <taxon>Theropoda</taxon>
        <taxon>Coelurosauria</taxon>
        <taxon>Aves</taxon>
        <taxon>Neognathae</taxon>
        <taxon>Neoaves</taxon>
        <taxon>Telluraves</taxon>
        <taxon>Australaves</taxon>
        <taxon>Passeriformes</taxon>
        <taxon>Sylvioidea</taxon>
        <taxon>Hirundinidae</taxon>
        <taxon>Hirundo</taxon>
    </lineage>
</organism>